<proteinExistence type="predicted"/>
<reference evidence="1" key="1">
    <citation type="submission" date="2019-06" db="EMBL/GenBank/DDBJ databases">
        <title>Complete genome sequence of Methanobrevibacter arboriphilus strain SA.</title>
        <authorList>
            <person name="Asakawa S."/>
        </authorList>
    </citation>
    <scope>NUCLEOTIDE SEQUENCE</scope>
    <source>
        <strain evidence="1">SA</strain>
    </source>
</reference>
<accession>A0ACA8R3J1</accession>
<gene>
    <name evidence="1" type="ORF">MarbSA_11200</name>
</gene>
<evidence type="ECO:0000313" key="2">
    <source>
        <dbReference type="Proteomes" id="UP000825015"/>
    </source>
</evidence>
<sequence>MNKIIIGKISFILLIFFISVSFVYSTDDYNGQETLDLDDNSSNKDISYPDLNSSNGSEIVNLTLFNPVLQIGVGCHPIKLIKPIGLGCHPFHVSKLPTKITPIHFSPNFIIQGNLNSNLFLINSNQNFIIENNLQFKHNKHNKHNKNNKMKIIYKNDNQNIKEIESVKRGIDKSEGFSNIPESFFNLFRFSFENLFNIVSNFFNNLKTDLNGVLLYIIEFS</sequence>
<organism evidence="1 2">
    <name type="scientific">Methanobrevibacter arboriphilus</name>
    <dbReference type="NCBI Taxonomy" id="39441"/>
    <lineage>
        <taxon>Archaea</taxon>
        <taxon>Methanobacteriati</taxon>
        <taxon>Methanobacteriota</taxon>
        <taxon>Methanomada group</taxon>
        <taxon>Methanobacteria</taxon>
        <taxon>Methanobacteriales</taxon>
        <taxon>Methanobacteriaceae</taxon>
        <taxon>Methanobrevibacter</taxon>
    </lineage>
</organism>
<name>A0ACA8R3J1_METAZ</name>
<dbReference type="Proteomes" id="UP000825015">
    <property type="component" value="Chromosome"/>
</dbReference>
<dbReference type="EMBL" id="AP019779">
    <property type="protein sequence ID" value="BBL62080.1"/>
    <property type="molecule type" value="Genomic_DNA"/>
</dbReference>
<keyword evidence="2" id="KW-1185">Reference proteome</keyword>
<evidence type="ECO:0000313" key="1">
    <source>
        <dbReference type="EMBL" id="BBL62080.1"/>
    </source>
</evidence>
<protein>
    <submittedName>
        <fullName evidence="1">Uncharacterized protein</fullName>
    </submittedName>
</protein>